<dbReference type="PANTHER" id="PTHR40255:SF1">
    <property type="entry name" value="PROTOPORPHYRINOGEN IX OXIDASE"/>
    <property type="match status" value="1"/>
</dbReference>
<dbReference type="Pfam" id="PF03653">
    <property type="entry name" value="UPF0093"/>
    <property type="match status" value="1"/>
</dbReference>
<keyword evidence="12 14" id="KW-0472">Membrane</keyword>
<proteinExistence type="inferred from homology"/>
<comment type="cofactor">
    <cofactor evidence="14 15">
        <name>heme b</name>
        <dbReference type="ChEBI" id="CHEBI:60344"/>
    </cofactor>
    <text evidence="14 15">Binds 1 heme b (iron(II)-protoporphyrin IX) group per subunit.</text>
</comment>
<dbReference type="NCBIfam" id="TIGR00701">
    <property type="entry name" value="protoporphyrinogen oxidase HemJ"/>
    <property type="match status" value="1"/>
</dbReference>
<protein>
    <recommendedName>
        <fullName evidence="4 14">Protoporphyrinogen IX oxidase</fullName>
        <shortName evidence="14">PPO</shortName>
        <ecNumber evidence="14 15">1.3.99.-</ecNumber>
    </recommendedName>
</protein>
<gene>
    <name evidence="16" type="primary">hemJ</name>
    <name evidence="16" type="ORF">GXW71_11845</name>
</gene>
<name>A0ABS5EXM7_9PROT</name>
<feature type="transmembrane region" description="Helical" evidence="14">
    <location>
        <begin position="59"/>
        <end position="80"/>
    </location>
</feature>
<evidence type="ECO:0000256" key="11">
    <source>
        <dbReference type="ARBA" id="ARBA00023004"/>
    </source>
</evidence>
<keyword evidence="10 14" id="KW-0560">Oxidoreductase</keyword>
<evidence type="ECO:0000256" key="8">
    <source>
        <dbReference type="ARBA" id="ARBA00022723"/>
    </source>
</evidence>
<evidence type="ECO:0000256" key="6">
    <source>
        <dbReference type="ARBA" id="ARBA00022617"/>
    </source>
</evidence>
<dbReference type="HAMAP" id="MF_02239">
    <property type="entry name" value="HemJ"/>
    <property type="match status" value="1"/>
</dbReference>
<dbReference type="PANTHER" id="PTHR40255">
    <property type="entry name" value="UPF0093 MEMBRANE PROTEIN SLR1790"/>
    <property type="match status" value="1"/>
</dbReference>
<comment type="catalytic activity">
    <reaction evidence="13 14 15">
        <text>protoporphyrinogen IX + 3 A = protoporphyrin IX + 3 AH2</text>
        <dbReference type="Rhea" id="RHEA:62000"/>
        <dbReference type="ChEBI" id="CHEBI:13193"/>
        <dbReference type="ChEBI" id="CHEBI:17499"/>
        <dbReference type="ChEBI" id="CHEBI:57306"/>
        <dbReference type="ChEBI" id="CHEBI:57307"/>
    </reaction>
</comment>
<keyword evidence="8 14" id="KW-0479">Metal-binding</keyword>
<dbReference type="EMBL" id="JAAGBB010000012">
    <property type="protein sequence ID" value="MBR0665046.1"/>
    <property type="molecule type" value="Genomic_DNA"/>
</dbReference>
<dbReference type="RefSeq" id="WP_211852711.1">
    <property type="nucleotide sequence ID" value="NZ_JAAGBB010000012.1"/>
</dbReference>
<reference evidence="17" key="1">
    <citation type="journal article" date="2021" name="Syst. Appl. Microbiol.">
        <title>Roseomonas hellenica sp. nov., isolated from roots of wild-growing Alkanna tinctoria.</title>
        <authorList>
            <person name="Rat A."/>
            <person name="Naranjo H.D."/>
            <person name="Lebbe L."/>
            <person name="Cnockaert M."/>
            <person name="Krigas N."/>
            <person name="Grigoriadou K."/>
            <person name="Maloupa E."/>
            <person name="Willems A."/>
        </authorList>
    </citation>
    <scope>NUCLEOTIDE SEQUENCE [LARGE SCALE GENOMIC DNA]</scope>
    <source>
        <strain evidence="17">LMG 31523</strain>
    </source>
</reference>
<dbReference type="Proteomes" id="UP001196870">
    <property type="component" value="Unassembled WGS sequence"/>
</dbReference>
<dbReference type="PIRSF" id="PIRSF004638">
    <property type="entry name" value="UCP004638"/>
    <property type="match status" value="1"/>
</dbReference>
<evidence type="ECO:0000313" key="16">
    <source>
        <dbReference type="EMBL" id="MBR0665046.1"/>
    </source>
</evidence>
<feature type="transmembrane region" description="Helical" evidence="14">
    <location>
        <begin position="92"/>
        <end position="109"/>
    </location>
</feature>
<evidence type="ECO:0000313" key="17">
    <source>
        <dbReference type="Proteomes" id="UP001196870"/>
    </source>
</evidence>
<organism evidence="16 17">
    <name type="scientific">Plastoroseomonas hellenica</name>
    <dbReference type="NCBI Taxonomy" id="2687306"/>
    <lineage>
        <taxon>Bacteria</taxon>
        <taxon>Pseudomonadati</taxon>
        <taxon>Pseudomonadota</taxon>
        <taxon>Alphaproteobacteria</taxon>
        <taxon>Acetobacterales</taxon>
        <taxon>Acetobacteraceae</taxon>
        <taxon>Plastoroseomonas</taxon>
    </lineage>
</organism>
<evidence type="ECO:0000256" key="9">
    <source>
        <dbReference type="ARBA" id="ARBA00022989"/>
    </source>
</evidence>
<comment type="pathway">
    <text evidence="2 14 15">Porphyrin-containing compound metabolism; protoporphyrin-IX biosynthesis; protoporphyrin-IX from protoporphyrinogen-IX: step 1/1.</text>
</comment>
<evidence type="ECO:0000256" key="5">
    <source>
        <dbReference type="ARBA" id="ARBA00022475"/>
    </source>
</evidence>
<sequence length="151" mass="17127">MPTIDALAPFYPWTKALHLIAVFAWMAGQFYLPRLYVYHMQVTPGSATSDLFVVMERRLLRAIMNPAMIGAWILGVTLILTPGVVDWHAGWWHMKFAGVIAMSGLHGHLSAARKRFAAGERPRTERYWRAINEVPTLLLIIIVVMVIVKPF</sequence>
<dbReference type="InterPro" id="IPR005265">
    <property type="entry name" value="HemJ-like"/>
</dbReference>
<keyword evidence="17" id="KW-1185">Reference proteome</keyword>
<evidence type="ECO:0000256" key="3">
    <source>
        <dbReference type="ARBA" id="ARBA00006501"/>
    </source>
</evidence>
<dbReference type="EC" id="1.3.99.-" evidence="14 15"/>
<comment type="subunit">
    <text evidence="14">Homodimer.</text>
</comment>
<feature type="transmembrane region" description="Helical" evidence="14">
    <location>
        <begin position="130"/>
        <end position="148"/>
    </location>
</feature>
<comment type="subcellular location">
    <subcellularLocation>
        <location evidence="1 14">Cell membrane</location>
        <topology evidence="1 14">Multi-pass membrane protein</topology>
    </subcellularLocation>
</comment>
<comment type="caution">
    <text evidence="16">The sequence shown here is derived from an EMBL/GenBank/DDBJ whole genome shotgun (WGS) entry which is preliminary data.</text>
</comment>
<evidence type="ECO:0000256" key="1">
    <source>
        <dbReference type="ARBA" id="ARBA00004651"/>
    </source>
</evidence>
<evidence type="ECO:0000256" key="12">
    <source>
        <dbReference type="ARBA" id="ARBA00023136"/>
    </source>
</evidence>
<keyword evidence="11 14" id="KW-0408">Iron</keyword>
<accession>A0ABS5EXM7</accession>
<feature type="binding site" description="axial binding residue" evidence="14">
    <location>
        <position position="18"/>
    </location>
    <ligand>
        <name>heme</name>
        <dbReference type="ChEBI" id="CHEBI:30413"/>
    </ligand>
    <ligandPart>
        <name>Fe</name>
        <dbReference type="ChEBI" id="CHEBI:18248"/>
    </ligandPart>
</feature>
<evidence type="ECO:0000256" key="4">
    <source>
        <dbReference type="ARBA" id="ARBA00017504"/>
    </source>
</evidence>
<evidence type="ECO:0000256" key="2">
    <source>
        <dbReference type="ARBA" id="ARBA00005073"/>
    </source>
</evidence>
<keyword evidence="9 14" id="KW-1133">Transmembrane helix</keyword>
<comment type="function">
    <text evidence="14 15">Catalyzes the oxidation of protoporphyrinogen IX to protoporphyrin IX.</text>
</comment>
<keyword evidence="5 14" id="KW-1003">Cell membrane</keyword>
<evidence type="ECO:0000256" key="15">
    <source>
        <dbReference type="PIRNR" id="PIRNR004638"/>
    </source>
</evidence>
<keyword evidence="7 14" id="KW-0812">Transmembrane</keyword>
<feature type="transmembrane region" description="Helical" evidence="14">
    <location>
        <begin position="16"/>
        <end position="38"/>
    </location>
</feature>
<evidence type="ECO:0000256" key="14">
    <source>
        <dbReference type="HAMAP-Rule" id="MF_02239"/>
    </source>
</evidence>
<feature type="binding site" description="axial binding residue" evidence="14">
    <location>
        <position position="95"/>
    </location>
    <ligand>
        <name>heme</name>
        <dbReference type="ChEBI" id="CHEBI:30413"/>
    </ligand>
    <ligandPart>
        <name>Fe</name>
        <dbReference type="ChEBI" id="CHEBI:18248"/>
    </ligandPart>
</feature>
<comment type="similarity">
    <text evidence="3 14 15">Belongs to the HemJ family.</text>
</comment>
<keyword evidence="6 14" id="KW-0349">Heme</keyword>
<evidence type="ECO:0000256" key="7">
    <source>
        <dbReference type="ARBA" id="ARBA00022692"/>
    </source>
</evidence>
<evidence type="ECO:0000256" key="10">
    <source>
        <dbReference type="ARBA" id="ARBA00023002"/>
    </source>
</evidence>
<evidence type="ECO:0000256" key="13">
    <source>
        <dbReference type="ARBA" id="ARBA00048390"/>
    </source>
</evidence>